<accession>A0A109RDA3</accession>
<keyword evidence="5 6" id="KW-0472">Membrane</keyword>
<evidence type="ECO:0000256" key="5">
    <source>
        <dbReference type="ARBA" id="ARBA00023136"/>
    </source>
</evidence>
<evidence type="ECO:0000256" key="4">
    <source>
        <dbReference type="ARBA" id="ARBA00022989"/>
    </source>
</evidence>
<reference evidence="7 8" key="1">
    <citation type="journal article" date="2016" name="Genome Announc.">
        <title>Complete Genome Sequences of Aerococcus christensenii CCUG 28831T, Aerococcus sanguinicola CCUG 43001T, Aerococcus urinae CCUG 36881T, Aerococcus urinaeequi CCUG 28094T, Aerococcus urinaehominis CCUG 42038 BT, and Aerococcus viridans CCUG 4311T.</title>
        <authorList>
            <person name="Carkaci D."/>
            <person name="Dargis R."/>
            <person name="Nielsen X.C."/>
            <person name="Skovgaard O."/>
            <person name="Fuursted K."/>
            <person name="Christensen J.J."/>
        </authorList>
    </citation>
    <scope>NUCLEOTIDE SEQUENCE [LARGE SCALE GENOMIC DNA]</scope>
    <source>
        <strain evidence="7 8">CCUG43001</strain>
    </source>
</reference>
<evidence type="ECO:0000256" key="6">
    <source>
        <dbReference type="SAM" id="Phobius"/>
    </source>
</evidence>
<comment type="subcellular location">
    <subcellularLocation>
        <location evidence="1">Cell membrane</location>
        <topology evidence="1">Multi-pass membrane protein</topology>
    </subcellularLocation>
</comment>
<dbReference type="InterPro" id="IPR050833">
    <property type="entry name" value="Poly_Biosynth_Transport"/>
</dbReference>
<dbReference type="KEGG" id="asan:AWM72_02480"/>
<dbReference type="AlphaFoldDB" id="A0A109RDA3"/>
<keyword evidence="4 6" id="KW-1133">Transmembrane helix</keyword>
<dbReference type="RefSeq" id="WP_067972655.1">
    <property type="nucleotide sequence ID" value="NZ_CP014160.1"/>
</dbReference>
<feature type="transmembrane region" description="Helical" evidence="6">
    <location>
        <begin position="164"/>
        <end position="182"/>
    </location>
</feature>
<feature type="transmembrane region" description="Helical" evidence="6">
    <location>
        <begin position="369"/>
        <end position="386"/>
    </location>
</feature>
<dbReference type="EMBL" id="CP014160">
    <property type="protein sequence ID" value="AMB93696.1"/>
    <property type="molecule type" value="Genomic_DNA"/>
</dbReference>
<evidence type="ECO:0000256" key="2">
    <source>
        <dbReference type="ARBA" id="ARBA00022475"/>
    </source>
</evidence>
<feature type="transmembrane region" description="Helical" evidence="6">
    <location>
        <begin position="203"/>
        <end position="227"/>
    </location>
</feature>
<evidence type="ECO:0000313" key="7">
    <source>
        <dbReference type="EMBL" id="AMB93696.1"/>
    </source>
</evidence>
<dbReference type="GeneID" id="92902933"/>
<evidence type="ECO:0000256" key="3">
    <source>
        <dbReference type="ARBA" id="ARBA00022692"/>
    </source>
</evidence>
<feature type="transmembrane region" description="Helical" evidence="6">
    <location>
        <begin position="247"/>
        <end position="266"/>
    </location>
</feature>
<feature type="transmembrane region" description="Helical" evidence="6">
    <location>
        <begin position="278"/>
        <end position="300"/>
    </location>
</feature>
<name>A0A109RDA3_9LACT</name>
<proteinExistence type="predicted"/>
<feature type="transmembrane region" description="Helical" evidence="6">
    <location>
        <begin position="312"/>
        <end position="332"/>
    </location>
</feature>
<dbReference type="PANTHER" id="PTHR30250">
    <property type="entry name" value="PST FAMILY PREDICTED COLANIC ACID TRANSPORTER"/>
    <property type="match status" value="1"/>
</dbReference>
<sequence>MKLLKNIFNVALSNIIGFGTSFIINFLLPAILTVADYGNYREYIMYTSITYLFNYGYNDGIYIKYGGKRLEDLDPLEIRSEHNFIVVYQLCVFALMLTYSLVVKNPILALFSTVTLFDTINMYHQNFLQATGQFATFSRANISKSIFYILTLLVAIFLMRSDNYYLYIVLNILSYLFLTVFYEYRFIKNQGLNFIFSWKKHLGLFRVGFFILFANMSLTFVGLIGSWVTKWWYNIEEFAQYSFQNSVLNVILLIVNAVGMVFYNVIAKRKDQMLLNVIKRACIFLGILSGFAFFIFKWIILTFLAKYEPATTLLSVTFIAIPYIMLSRILVANIYKATVPERQYFRDSVLYAGLSFIFVAGLSFVWHDILTVAMTTTLCYICWFFYTSQIRFTYLKNNWREVLLLVSHAVCFYAVANFMPFVGGALLYLLYLAVVLFFYRDWLFEAKALLVD</sequence>
<feature type="transmembrane region" description="Helical" evidence="6">
    <location>
        <begin position="7"/>
        <end position="31"/>
    </location>
</feature>
<dbReference type="Proteomes" id="UP000069912">
    <property type="component" value="Chromosome"/>
</dbReference>
<feature type="transmembrane region" description="Helical" evidence="6">
    <location>
        <begin position="84"/>
        <end position="101"/>
    </location>
</feature>
<keyword evidence="2" id="KW-1003">Cell membrane</keyword>
<evidence type="ECO:0000313" key="8">
    <source>
        <dbReference type="Proteomes" id="UP000069912"/>
    </source>
</evidence>
<evidence type="ECO:0000256" key="1">
    <source>
        <dbReference type="ARBA" id="ARBA00004651"/>
    </source>
</evidence>
<feature type="transmembrane region" description="Helical" evidence="6">
    <location>
        <begin position="136"/>
        <end position="158"/>
    </location>
</feature>
<dbReference type="GO" id="GO:0005886">
    <property type="term" value="C:plasma membrane"/>
    <property type="evidence" value="ECO:0007669"/>
    <property type="project" value="UniProtKB-SubCell"/>
</dbReference>
<organism evidence="7 8">
    <name type="scientific">Aerococcus sanguinicola</name>
    <dbReference type="NCBI Taxonomy" id="119206"/>
    <lineage>
        <taxon>Bacteria</taxon>
        <taxon>Bacillati</taxon>
        <taxon>Bacillota</taxon>
        <taxon>Bacilli</taxon>
        <taxon>Lactobacillales</taxon>
        <taxon>Aerococcaceae</taxon>
        <taxon>Aerococcus</taxon>
    </lineage>
</organism>
<gene>
    <name evidence="7" type="ORF">AWM72_02480</name>
</gene>
<feature type="transmembrane region" description="Helical" evidence="6">
    <location>
        <begin position="43"/>
        <end position="63"/>
    </location>
</feature>
<dbReference type="PANTHER" id="PTHR30250:SF11">
    <property type="entry name" value="O-ANTIGEN TRANSPORTER-RELATED"/>
    <property type="match status" value="1"/>
</dbReference>
<feature type="transmembrane region" description="Helical" evidence="6">
    <location>
        <begin position="344"/>
        <end position="363"/>
    </location>
</feature>
<feature type="transmembrane region" description="Helical" evidence="6">
    <location>
        <begin position="421"/>
        <end position="439"/>
    </location>
</feature>
<keyword evidence="8" id="KW-1185">Reference proteome</keyword>
<keyword evidence="3 6" id="KW-0812">Transmembrane</keyword>
<reference evidence="8" key="2">
    <citation type="submission" date="2016-01" db="EMBL/GenBank/DDBJ databases">
        <title>Six Aerococcus type strain genome sequencing and assembly using PacBio and Illumina Hiseq.</title>
        <authorList>
            <person name="Carkaci D."/>
            <person name="Dargis R."/>
            <person name="Nielsen X.C."/>
            <person name="Skovgaard O."/>
            <person name="Fuursted K."/>
            <person name="Christensen J.J."/>
        </authorList>
    </citation>
    <scope>NUCLEOTIDE SEQUENCE [LARGE SCALE GENOMIC DNA]</scope>
    <source>
        <strain evidence="8">CCUG43001</strain>
    </source>
</reference>
<feature type="transmembrane region" description="Helical" evidence="6">
    <location>
        <begin position="107"/>
        <end position="124"/>
    </location>
</feature>
<protein>
    <submittedName>
        <fullName evidence="7">Polysaccharide biosynthesis protein</fullName>
    </submittedName>
</protein>